<dbReference type="Proteomes" id="UP000515297">
    <property type="component" value="Chromosome"/>
</dbReference>
<accession>A0A7G6VWU4</accession>
<dbReference type="PROSITE" id="PS51257">
    <property type="entry name" value="PROKAR_LIPOPROTEIN"/>
    <property type="match status" value="1"/>
</dbReference>
<gene>
    <name evidence="3" type="ORF">H4O24_06235</name>
</gene>
<evidence type="ECO:0008006" key="5">
    <source>
        <dbReference type="Google" id="ProtNLM"/>
    </source>
</evidence>
<evidence type="ECO:0000313" key="4">
    <source>
        <dbReference type="Proteomes" id="UP000515297"/>
    </source>
</evidence>
<organism evidence="3 4">
    <name type="scientific">Croceicoccus marinus</name>
    <dbReference type="NCBI Taxonomy" id="450378"/>
    <lineage>
        <taxon>Bacteria</taxon>
        <taxon>Pseudomonadati</taxon>
        <taxon>Pseudomonadota</taxon>
        <taxon>Alphaproteobacteria</taxon>
        <taxon>Sphingomonadales</taxon>
        <taxon>Erythrobacteraceae</taxon>
        <taxon>Croceicoccus</taxon>
    </lineage>
</organism>
<name>A0A7G6VWU4_9SPHN</name>
<proteinExistence type="predicted"/>
<dbReference type="RefSeq" id="WP_185885225.1">
    <property type="nucleotide sequence ID" value="NZ_CP060052.1"/>
</dbReference>
<reference evidence="3 4" key="1">
    <citation type="submission" date="2020-08" db="EMBL/GenBank/DDBJ databases">
        <authorList>
            <person name="Liu G."/>
            <person name="Sun C."/>
        </authorList>
    </citation>
    <scope>NUCLEOTIDE SEQUENCE [LARGE SCALE GENOMIC DNA]</scope>
    <source>
        <strain evidence="3 4">OT19</strain>
    </source>
</reference>
<feature type="region of interest" description="Disordered" evidence="1">
    <location>
        <begin position="19"/>
        <end position="61"/>
    </location>
</feature>
<feature type="compositionally biased region" description="Low complexity" evidence="1">
    <location>
        <begin position="31"/>
        <end position="48"/>
    </location>
</feature>
<evidence type="ECO:0000256" key="2">
    <source>
        <dbReference type="SAM" id="SignalP"/>
    </source>
</evidence>
<keyword evidence="2" id="KW-0732">Signal</keyword>
<feature type="chain" id="PRO_5028823288" description="VCBS repeat-containing protein" evidence="2">
    <location>
        <begin position="23"/>
        <end position="175"/>
    </location>
</feature>
<protein>
    <recommendedName>
        <fullName evidence="5">VCBS repeat-containing protein</fullName>
    </recommendedName>
</protein>
<evidence type="ECO:0000256" key="1">
    <source>
        <dbReference type="SAM" id="MobiDB-lite"/>
    </source>
</evidence>
<sequence length="175" mass="17969">MRRLAVPMAALLVLAACGDDPAAPTGERDGPGAPAPVSTPSTAPATASETEDPPDGTFAQAPDCEALPAEAAAICLRPVLAGGDPDPDLSVEMARLDVDRDGARDLILRRRSRNDCGPGGCSNFVLFERGGRFVLADPPINADGPAQPCLNDGEPGVRFPQAGEDAGCIALYPRP</sequence>
<dbReference type="AlphaFoldDB" id="A0A7G6VWU4"/>
<evidence type="ECO:0000313" key="3">
    <source>
        <dbReference type="EMBL" id="QNE06209.1"/>
    </source>
</evidence>
<feature type="signal peptide" evidence="2">
    <location>
        <begin position="1"/>
        <end position="22"/>
    </location>
</feature>
<dbReference type="EMBL" id="CP060052">
    <property type="protein sequence ID" value="QNE06209.1"/>
    <property type="molecule type" value="Genomic_DNA"/>
</dbReference>